<organism evidence="3 4">
    <name type="scientific">Coprinellus micaceus</name>
    <name type="common">Glistening ink-cap mushroom</name>
    <name type="synonym">Coprinus micaceus</name>
    <dbReference type="NCBI Taxonomy" id="71717"/>
    <lineage>
        <taxon>Eukaryota</taxon>
        <taxon>Fungi</taxon>
        <taxon>Dikarya</taxon>
        <taxon>Basidiomycota</taxon>
        <taxon>Agaricomycotina</taxon>
        <taxon>Agaricomycetes</taxon>
        <taxon>Agaricomycetidae</taxon>
        <taxon>Agaricales</taxon>
        <taxon>Agaricineae</taxon>
        <taxon>Psathyrellaceae</taxon>
        <taxon>Coprinellus</taxon>
    </lineage>
</organism>
<dbReference type="STRING" id="71717.A0A4Y7TRZ4"/>
<dbReference type="AlphaFoldDB" id="A0A4Y7TRZ4"/>
<feature type="domain" description="CHAT" evidence="2">
    <location>
        <begin position="899"/>
        <end position="1192"/>
    </location>
</feature>
<dbReference type="PANTHER" id="PTHR19959">
    <property type="entry name" value="KINESIN LIGHT CHAIN"/>
    <property type="match status" value="1"/>
</dbReference>
<dbReference type="SUPFAM" id="SSF48452">
    <property type="entry name" value="TPR-like"/>
    <property type="match status" value="1"/>
</dbReference>
<gene>
    <name evidence="3" type="ORF">FA13DRAFT_1810457</name>
</gene>
<evidence type="ECO:0000313" key="4">
    <source>
        <dbReference type="Proteomes" id="UP000298030"/>
    </source>
</evidence>
<accession>A0A4Y7TRZ4</accession>
<dbReference type="Pfam" id="PF12770">
    <property type="entry name" value="CHAT"/>
    <property type="match status" value="1"/>
</dbReference>
<name>A0A4Y7TRZ4_COPMI</name>
<dbReference type="PANTHER" id="PTHR19959:SF119">
    <property type="entry name" value="FUNGAL LIPASE-LIKE DOMAIN-CONTAINING PROTEIN"/>
    <property type="match status" value="1"/>
</dbReference>
<protein>
    <recommendedName>
        <fullName evidence="2">CHAT domain-containing protein</fullName>
    </recommendedName>
</protein>
<evidence type="ECO:0000259" key="2">
    <source>
        <dbReference type="Pfam" id="PF12770"/>
    </source>
</evidence>
<evidence type="ECO:0000313" key="3">
    <source>
        <dbReference type="EMBL" id="TEB36955.1"/>
    </source>
</evidence>
<sequence>MGAQQSTASAGRGHAESRAYMTDIFIDRANNDGQGEDGVNLTELCVFGLNEAHDEEAKSFSLTRISSQRWAVRSLIELRSEVEGVECIVKSNPGEDIGFVHLDRVQLAIDSHSEVFYRLTIGLILSVRRIEMSKQIETFDAQLQFNISWDMIEMPAEAAARGRELPTLRERIQFSTALYDRFQSTGEINIVSAAIAALKRAVDMTSEDDVNLPVALGNLGNCFYARYEYTGSLQDLADAISAQRRTVQLSPGDDGDLPAYLINLGNLLQCRFNVAGDLGDISEAISVQQRAIYSTPKGHPYLPARLNNLGNSLSSRFRSTAHLPDIVEAILAHKRGMELISEGSGHPHLPALLNGLASSLRYRFNHTGDLEDLAEAISAQRRAVHLVPVNHLPLPFWLNSLGEMLRSRFERNRDPHDISEAVSEQRRAVDLTPEGHVQLPIRLNSLVISLQSRFRHARDIQDLDESILVQRRAILPTKEDHVNLPVYLNNLGISYMLRFGESGDLPDIDGAISAQRKALSFTPMGSAQRSAQYTNLGNSFLARYQQTGNVQDIAGALLAHQRAVELVPEGHVCLPLCLKNLANCWYNRSASGGDPGHLEKSISSYRTAAMCAVGSPSIKLSAAIRWARLLNKHSPCSPEILTAFGTAVQMISLVAGLEETIQRRYTLIQEYSGLSLEAATAALRLERPDKALEWLEQGRCLVWSQQSQLRTPLNELRLHDSELADRAMGVARRLEHAASSSREPYASMNPSDRISLEDEARDHVHLAGEWEDLLAKIRAVPSFEDFLRPTPFSALVQYLPTSGFLVVVNVHENRCDAIALRGGSAGAVHIPLPLFSLEKANKYRNMISSQLHSQGVRGRGDIFETEEEDGNPDRALMPPSQRTRPQARCGGGIRLILGGLWKELVKPILNKLGILKGDPASNVDLPRIWWCPTGPLTFLPIQAAGIYQGQGAESILDYVIPSFTPTLSALTSRVKEGCGSVGQEKARLLLTCQPMAPGASSISGTVKEVRAIYDMAMSKGIRVTKLEGDALTAKQCIAHLEELSSIHLACHASQNTVEPLLSRFLFHDGQLNLKTIAQRRLTHADLAFLSACQTSTGEETLSEEAVHLAAGMLAAGYRRVVATMWAIDDRYAPQVAEDFYQYIWNHRGRNDGSRFDGTLSAHALHHAIQQLRGRLDNLDTSLLIWSPYIHYGY</sequence>
<reference evidence="3 4" key="1">
    <citation type="journal article" date="2019" name="Nat. Ecol. Evol.">
        <title>Megaphylogeny resolves global patterns of mushroom evolution.</title>
        <authorList>
            <person name="Varga T."/>
            <person name="Krizsan K."/>
            <person name="Foldi C."/>
            <person name="Dima B."/>
            <person name="Sanchez-Garcia M."/>
            <person name="Sanchez-Ramirez S."/>
            <person name="Szollosi G.J."/>
            <person name="Szarkandi J.G."/>
            <person name="Papp V."/>
            <person name="Albert L."/>
            <person name="Andreopoulos W."/>
            <person name="Angelini C."/>
            <person name="Antonin V."/>
            <person name="Barry K.W."/>
            <person name="Bougher N.L."/>
            <person name="Buchanan P."/>
            <person name="Buyck B."/>
            <person name="Bense V."/>
            <person name="Catcheside P."/>
            <person name="Chovatia M."/>
            <person name="Cooper J."/>
            <person name="Damon W."/>
            <person name="Desjardin D."/>
            <person name="Finy P."/>
            <person name="Geml J."/>
            <person name="Haridas S."/>
            <person name="Hughes K."/>
            <person name="Justo A."/>
            <person name="Karasinski D."/>
            <person name="Kautmanova I."/>
            <person name="Kiss B."/>
            <person name="Kocsube S."/>
            <person name="Kotiranta H."/>
            <person name="LaButti K.M."/>
            <person name="Lechner B.E."/>
            <person name="Liimatainen K."/>
            <person name="Lipzen A."/>
            <person name="Lukacs Z."/>
            <person name="Mihaltcheva S."/>
            <person name="Morgado L.N."/>
            <person name="Niskanen T."/>
            <person name="Noordeloos M.E."/>
            <person name="Ohm R.A."/>
            <person name="Ortiz-Santana B."/>
            <person name="Ovrebo C."/>
            <person name="Racz N."/>
            <person name="Riley R."/>
            <person name="Savchenko A."/>
            <person name="Shiryaev A."/>
            <person name="Soop K."/>
            <person name="Spirin V."/>
            <person name="Szebenyi C."/>
            <person name="Tomsovsky M."/>
            <person name="Tulloss R.E."/>
            <person name="Uehling J."/>
            <person name="Grigoriev I.V."/>
            <person name="Vagvolgyi C."/>
            <person name="Papp T."/>
            <person name="Martin F.M."/>
            <person name="Miettinen O."/>
            <person name="Hibbett D.S."/>
            <person name="Nagy L.G."/>
        </authorList>
    </citation>
    <scope>NUCLEOTIDE SEQUENCE [LARGE SCALE GENOMIC DNA]</scope>
    <source>
        <strain evidence="3 4">FP101781</strain>
    </source>
</reference>
<feature type="region of interest" description="Disordered" evidence="1">
    <location>
        <begin position="864"/>
        <end position="884"/>
    </location>
</feature>
<evidence type="ECO:0000256" key="1">
    <source>
        <dbReference type="SAM" id="MobiDB-lite"/>
    </source>
</evidence>
<dbReference type="Gene3D" id="1.25.40.10">
    <property type="entry name" value="Tetratricopeptide repeat domain"/>
    <property type="match status" value="2"/>
</dbReference>
<dbReference type="InterPro" id="IPR024983">
    <property type="entry name" value="CHAT_dom"/>
</dbReference>
<proteinExistence type="predicted"/>
<dbReference type="OrthoDB" id="9991317at2759"/>
<dbReference type="InterPro" id="IPR011990">
    <property type="entry name" value="TPR-like_helical_dom_sf"/>
</dbReference>
<comment type="caution">
    <text evidence="3">The sequence shown here is derived from an EMBL/GenBank/DDBJ whole genome shotgun (WGS) entry which is preliminary data.</text>
</comment>
<keyword evidence="4" id="KW-1185">Reference proteome</keyword>
<dbReference type="Proteomes" id="UP000298030">
    <property type="component" value="Unassembled WGS sequence"/>
</dbReference>
<dbReference type="EMBL" id="QPFP01000005">
    <property type="protein sequence ID" value="TEB36955.1"/>
    <property type="molecule type" value="Genomic_DNA"/>
</dbReference>